<dbReference type="Gramene" id="KMS94444">
    <property type="protein sequence ID" value="KMS94444"/>
    <property type="gene ID" value="BVRB_021370"/>
</dbReference>
<dbReference type="Proteomes" id="UP000035740">
    <property type="component" value="Unassembled WGS sequence"/>
</dbReference>
<dbReference type="AlphaFoldDB" id="A0A0J8B0B0"/>
<accession>A0A0J8B0B0</accession>
<name>A0A0J8B0B0_BETVV</name>
<keyword evidence="2" id="KW-0812">Transmembrane</keyword>
<dbReference type="GO" id="GO:0016020">
    <property type="term" value="C:membrane"/>
    <property type="evidence" value="ECO:0007669"/>
    <property type="project" value="UniProtKB-SubCell"/>
</dbReference>
<sequence>MLRIEFKVPAVHSMQRIKKIVEMSLFIADQIASIKLTSQARSRATSIRSKVAQAHRKLTHEERSEQIQRKKLEALEQQRNALSGDALRQFEERQQKLSMKRRGPKMKIMR</sequence>
<dbReference type="PANTHER" id="PTHR12883:SF0">
    <property type="entry name" value="PAT COMPLEX SUBUNIT CCDC47"/>
    <property type="match status" value="1"/>
</dbReference>
<keyword evidence="3" id="KW-1133">Transmembrane helix</keyword>
<evidence type="ECO:0000256" key="6">
    <source>
        <dbReference type="SAM" id="MobiDB-lite"/>
    </source>
</evidence>
<evidence type="ECO:0000256" key="3">
    <source>
        <dbReference type="ARBA" id="ARBA00022989"/>
    </source>
</evidence>
<feature type="compositionally biased region" description="Basic residues" evidence="6">
    <location>
        <begin position="98"/>
        <end position="110"/>
    </location>
</feature>
<dbReference type="PANTHER" id="PTHR12883">
    <property type="entry name" value="ADIPOCYTE-SPECIFIC PROTEIN 4-RELATED"/>
    <property type="match status" value="1"/>
</dbReference>
<evidence type="ECO:0000256" key="5">
    <source>
        <dbReference type="SAM" id="Coils"/>
    </source>
</evidence>
<organism evidence="7 8">
    <name type="scientific">Beta vulgaris subsp. vulgaris</name>
    <name type="common">Beet</name>
    <dbReference type="NCBI Taxonomy" id="3555"/>
    <lineage>
        <taxon>Eukaryota</taxon>
        <taxon>Viridiplantae</taxon>
        <taxon>Streptophyta</taxon>
        <taxon>Embryophyta</taxon>
        <taxon>Tracheophyta</taxon>
        <taxon>Spermatophyta</taxon>
        <taxon>Magnoliopsida</taxon>
        <taxon>eudicotyledons</taxon>
        <taxon>Gunneridae</taxon>
        <taxon>Pentapetalae</taxon>
        <taxon>Caryophyllales</taxon>
        <taxon>Chenopodiaceae</taxon>
        <taxon>Betoideae</taxon>
        <taxon>Beta</taxon>
    </lineage>
</organism>
<gene>
    <name evidence="7" type="ORF">BVRB_021370</name>
</gene>
<protein>
    <submittedName>
        <fullName evidence="7">Uncharacterized protein</fullName>
    </submittedName>
</protein>
<keyword evidence="5" id="KW-0175">Coiled coil</keyword>
<dbReference type="GO" id="GO:0005509">
    <property type="term" value="F:calcium ion binding"/>
    <property type="evidence" value="ECO:0007669"/>
    <property type="project" value="InterPro"/>
</dbReference>
<keyword evidence="8" id="KW-1185">Reference proteome</keyword>
<evidence type="ECO:0000256" key="2">
    <source>
        <dbReference type="ARBA" id="ARBA00022692"/>
    </source>
</evidence>
<dbReference type="GO" id="GO:0032469">
    <property type="term" value="P:endoplasmic reticulum calcium ion homeostasis"/>
    <property type="evidence" value="ECO:0007669"/>
    <property type="project" value="InterPro"/>
</dbReference>
<proteinExistence type="predicted"/>
<comment type="subcellular location">
    <subcellularLocation>
        <location evidence="1">Membrane</location>
        <topology evidence="1">Single-pass membrane protein</topology>
    </subcellularLocation>
</comment>
<reference evidence="7 8" key="1">
    <citation type="journal article" date="2014" name="Nature">
        <title>The genome of the recently domesticated crop plant sugar beet (Beta vulgaris).</title>
        <authorList>
            <person name="Dohm J.C."/>
            <person name="Minoche A.E."/>
            <person name="Holtgrawe D."/>
            <person name="Capella-Gutierrez S."/>
            <person name="Zakrzewski F."/>
            <person name="Tafer H."/>
            <person name="Rupp O."/>
            <person name="Sorensen T.R."/>
            <person name="Stracke R."/>
            <person name="Reinhardt R."/>
            <person name="Goesmann A."/>
            <person name="Kraft T."/>
            <person name="Schulz B."/>
            <person name="Stadler P.F."/>
            <person name="Schmidt T."/>
            <person name="Gabaldon T."/>
            <person name="Lehrach H."/>
            <person name="Weisshaar B."/>
            <person name="Himmelbauer H."/>
        </authorList>
    </citation>
    <scope>NUCLEOTIDE SEQUENCE [LARGE SCALE GENOMIC DNA]</scope>
    <source>
        <tissue evidence="7">Taproot</tissue>
    </source>
</reference>
<dbReference type="EMBL" id="KQ093339">
    <property type="protein sequence ID" value="KMS94444.1"/>
    <property type="molecule type" value="Genomic_DNA"/>
</dbReference>
<feature type="coiled-coil region" evidence="5">
    <location>
        <begin position="58"/>
        <end position="85"/>
    </location>
</feature>
<evidence type="ECO:0000313" key="7">
    <source>
        <dbReference type="EMBL" id="KMS94444.1"/>
    </source>
</evidence>
<evidence type="ECO:0000313" key="8">
    <source>
        <dbReference type="Proteomes" id="UP000035740"/>
    </source>
</evidence>
<feature type="region of interest" description="Disordered" evidence="6">
    <location>
        <begin position="85"/>
        <end position="110"/>
    </location>
</feature>
<evidence type="ECO:0000256" key="4">
    <source>
        <dbReference type="ARBA" id="ARBA00023136"/>
    </source>
</evidence>
<evidence type="ECO:0000256" key="1">
    <source>
        <dbReference type="ARBA" id="ARBA00004167"/>
    </source>
</evidence>
<dbReference type="Pfam" id="PF07946">
    <property type="entry name" value="CCDC47"/>
    <property type="match status" value="1"/>
</dbReference>
<dbReference type="GO" id="GO:0005783">
    <property type="term" value="C:endoplasmic reticulum"/>
    <property type="evidence" value="ECO:0007669"/>
    <property type="project" value="InterPro"/>
</dbReference>
<keyword evidence="4" id="KW-0472">Membrane</keyword>
<dbReference type="InterPro" id="IPR012879">
    <property type="entry name" value="CCDC47"/>
</dbReference>